<gene>
    <name evidence="2" type="ORF">J8F10_27070</name>
</gene>
<proteinExistence type="predicted"/>
<reference evidence="2 3" key="1">
    <citation type="submission" date="2021-04" db="EMBL/GenBank/DDBJ databases">
        <authorList>
            <person name="Ivanova A."/>
        </authorList>
    </citation>
    <scope>NUCLEOTIDE SEQUENCE [LARGE SCALE GENOMIC DNA]</scope>
    <source>
        <strain evidence="2 3">G18</strain>
    </source>
</reference>
<feature type="transmembrane region" description="Helical" evidence="1">
    <location>
        <begin position="126"/>
        <end position="152"/>
    </location>
</feature>
<dbReference type="RefSeq" id="WP_210659340.1">
    <property type="nucleotide sequence ID" value="NZ_JAGKQQ010000001.1"/>
</dbReference>
<evidence type="ECO:0008006" key="4">
    <source>
        <dbReference type="Google" id="ProtNLM"/>
    </source>
</evidence>
<comment type="caution">
    <text evidence="2">The sequence shown here is derived from an EMBL/GenBank/DDBJ whole genome shotgun (WGS) entry which is preliminary data.</text>
</comment>
<organism evidence="2 3">
    <name type="scientific">Gemmata palustris</name>
    <dbReference type="NCBI Taxonomy" id="2822762"/>
    <lineage>
        <taxon>Bacteria</taxon>
        <taxon>Pseudomonadati</taxon>
        <taxon>Planctomycetota</taxon>
        <taxon>Planctomycetia</taxon>
        <taxon>Gemmatales</taxon>
        <taxon>Gemmataceae</taxon>
        <taxon>Gemmata</taxon>
    </lineage>
</organism>
<dbReference type="Proteomes" id="UP000676565">
    <property type="component" value="Unassembled WGS sequence"/>
</dbReference>
<keyword evidence="1" id="KW-1133">Transmembrane helix</keyword>
<feature type="transmembrane region" description="Helical" evidence="1">
    <location>
        <begin position="326"/>
        <end position="346"/>
    </location>
</feature>
<dbReference type="EMBL" id="JAGKQQ010000001">
    <property type="protein sequence ID" value="MBP3958922.1"/>
    <property type="molecule type" value="Genomic_DNA"/>
</dbReference>
<protein>
    <recommendedName>
        <fullName evidence="4">DUF1700 domain-containing protein</fullName>
    </recommendedName>
</protein>
<feature type="transmembrane region" description="Helical" evidence="1">
    <location>
        <begin position="173"/>
        <end position="196"/>
    </location>
</feature>
<feature type="transmembrane region" description="Helical" evidence="1">
    <location>
        <begin position="279"/>
        <end position="305"/>
    </location>
</feature>
<keyword evidence="1" id="KW-0812">Transmembrane</keyword>
<keyword evidence="1" id="KW-0472">Membrane</keyword>
<accession>A0ABS5BYX1</accession>
<evidence type="ECO:0000256" key="1">
    <source>
        <dbReference type="SAM" id="Phobius"/>
    </source>
</evidence>
<name>A0ABS5BYX1_9BACT</name>
<evidence type="ECO:0000313" key="3">
    <source>
        <dbReference type="Proteomes" id="UP000676565"/>
    </source>
</evidence>
<sequence length="353" mass="38780">MTYTPADLGLSPEAAARFDGYLSHVRAALAGTGDVSPDEIEADIREHVENELHAAPRPVSLPALDAVLTKLGPPSQWGTTNDPTLFNRARHLLRERLRDARAGAMERAKRVRFTLWNGPEDWRLPYLSFGVFALGALTMIVFPIALVVSYILARAGLAVAQEKGIVLGAGRKWLLYPPVVLVSLVLLIALVVWPVVVGGITGSEVAASAQRVEHFDRPDPVPRSAGEIRDAQMRQEWKERIALQEERDARARREWKERIASQVEEDRKLLATIPVSPRWAPLAAALFVGFGAVALWWGILGAVTAKFPQATRAAFCPLCNSFESRHGMWVAVVCFVVLIPWGAAVYDVVTASM</sequence>
<evidence type="ECO:0000313" key="2">
    <source>
        <dbReference type="EMBL" id="MBP3958922.1"/>
    </source>
</evidence>
<keyword evidence="3" id="KW-1185">Reference proteome</keyword>